<dbReference type="SUPFAM" id="SSF53756">
    <property type="entry name" value="UDP-Glycosyltransferase/glycogen phosphorylase"/>
    <property type="match status" value="1"/>
</dbReference>
<organism evidence="1 2">
    <name type="scientific">Teichococcus aestuarii</name>
    <dbReference type="NCBI Taxonomy" id="568898"/>
    <lineage>
        <taxon>Bacteria</taxon>
        <taxon>Pseudomonadati</taxon>
        <taxon>Pseudomonadota</taxon>
        <taxon>Alphaproteobacteria</taxon>
        <taxon>Acetobacterales</taxon>
        <taxon>Roseomonadaceae</taxon>
        <taxon>Roseomonas</taxon>
    </lineage>
</organism>
<evidence type="ECO:0000313" key="1">
    <source>
        <dbReference type="EMBL" id="PWC26332.1"/>
    </source>
</evidence>
<dbReference type="Gene3D" id="3.40.50.2000">
    <property type="entry name" value="Glycogen Phosphorylase B"/>
    <property type="match status" value="1"/>
</dbReference>
<sequence length="397" mass="44261">MSRAVRVLVVSPIPSHPADQGNSARIQAFGHQLKQRGSVVDFFYYGMEGLSNEQRVHMSAFWNHFHFMPSLPLARPCFAECWGLDDWCPTELVEAVSALHRAERYDAVIVNYVWMSRILTGIEGAVRVLDTHDLFGDRHRVSEQNGLEPRWFFTSPAEEDRGFARADVVIGIQDEEAAIIRGRFGGTTLTVGHPMTPYFLTDTIDPDPLLSFGYLGSANPWNLRSVAALDAALGPDAGMTWALAGTILRRNLSLVSNPVRLGVLPTVDLFYQKVRCVLNPMLGGTGLKIKTVEALAYGRATIGTRDAFIGLPVRHTAHRLETVSEIVDAMREYMGNPAFRKELLNASWTLYLQYLAKVGWEYDGLLRCCAGDLPRRCKSMRQEEAPWRGAVGHQVDG</sequence>
<dbReference type="Proteomes" id="UP000245048">
    <property type="component" value="Unassembled WGS sequence"/>
</dbReference>
<proteinExistence type="predicted"/>
<dbReference type="EMBL" id="PDOA01000052">
    <property type="protein sequence ID" value="PWC26332.1"/>
    <property type="molecule type" value="Genomic_DNA"/>
</dbReference>
<protein>
    <recommendedName>
        <fullName evidence="3">Glycosyltransferase subfamily 4-like N-terminal domain-containing protein</fullName>
    </recommendedName>
</protein>
<gene>
    <name evidence="1" type="ORF">CR165_23795</name>
</gene>
<evidence type="ECO:0008006" key="3">
    <source>
        <dbReference type="Google" id="ProtNLM"/>
    </source>
</evidence>
<accession>A0A2U1UXI0</accession>
<keyword evidence="2" id="KW-1185">Reference proteome</keyword>
<name>A0A2U1UXI0_9PROT</name>
<comment type="caution">
    <text evidence="1">The sequence shown here is derived from an EMBL/GenBank/DDBJ whole genome shotgun (WGS) entry which is preliminary data.</text>
</comment>
<reference evidence="2" key="1">
    <citation type="submission" date="2017-10" db="EMBL/GenBank/DDBJ databases">
        <authorList>
            <person name="Toshchakov S.V."/>
            <person name="Goeva M.A."/>
        </authorList>
    </citation>
    <scope>NUCLEOTIDE SEQUENCE [LARGE SCALE GENOMIC DNA]</scope>
    <source>
        <strain evidence="2">JR1/69-1-13</strain>
    </source>
</reference>
<dbReference type="AlphaFoldDB" id="A0A2U1UXI0"/>
<evidence type="ECO:0000313" key="2">
    <source>
        <dbReference type="Proteomes" id="UP000245048"/>
    </source>
</evidence>